<evidence type="ECO:0000259" key="4">
    <source>
        <dbReference type="PROSITE" id="PS50158"/>
    </source>
</evidence>
<name>A0A6L2LLI3_TANCI</name>
<proteinExistence type="predicted"/>
<organism evidence="5">
    <name type="scientific">Tanacetum cinerariifolium</name>
    <name type="common">Dalmatian daisy</name>
    <name type="synonym">Chrysanthemum cinerariifolium</name>
    <dbReference type="NCBI Taxonomy" id="118510"/>
    <lineage>
        <taxon>Eukaryota</taxon>
        <taxon>Viridiplantae</taxon>
        <taxon>Streptophyta</taxon>
        <taxon>Embryophyta</taxon>
        <taxon>Tracheophyta</taxon>
        <taxon>Spermatophyta</taxon>
        <taxon>Magnoliopsida</taxon>
        <taxon>eudicotyledons</taxon>
        <taxon>Gunneridae</taxon>
        <taxon>Pentapetalae</taxon>
        <taxon>asterids</taxon>
        <taxon>campanulids</taxon>
        <taxon>Asterales</taxon>
        <taxon>Asteraceae</taxon>
        <taxon>Asteroideae</taxon>
        <taxon>Anthemideae</taxon>
        <taxon>Anthemidinae</taxon>
        <taxon>Tanacetum</taxon>
    </lineage>
</organism>
<dbReference type="SUPFAM" id="SSF57756">
    <property type="entry name" value="Retrovirus zinc finger-like domains"/>
    <property type="match status" value="1"/>
</dbReference>
<accession>A0A6L2LLI3</accession>
<keyword evidence="1" id="KW-0479">Metal-binding</keyword>
<feature type="domain" description="CCHC-type" evidence="4">
    <location>
        <begin position="359"/>
        <end position="374"/>
    </location>
</feature>
<dbReference type="EMBL" id="BKCJ010004590">
    <property type="protein sequence ID" value="GEU61949.1"/>
    <property type="molecule type" value="Genomic_DNA"/>
</dbReference>
<dbReference type="InterPro" id="IPR001878">
    <property type="entry name" value="Znf_CCHC"/>
</dbReference>
<dbReference type="GO" id="GO:0008270">
    <property type="term" value="F:zinc ion binding"/>
    <property type="evidence" value="ECO:0007669"/>
    <property type="project" value="UniProtKB-KW"/>
</dbReference>
<dbReference type="InterPro" id="IPR054722">
    <property type="entry name" value="PolX-like_BBD"/>
</dbReference>
<reference evidence="5" key="1">
    <citation type="journal article" date="2019" name="Sci. Rep.">
        <title>Draft genome of Tanacetum cinerariifolium, the natural source of mosquito coil.</title>
        <authorList>
            <person name="Yamashiro T."/>
            <person name="Shiraishi A."/>
            <person name="Satake H."/>
            <person name="Nakayama K."/>
        </authorList>
    </citation>
    <scope>NUCLEOTIDE SEQUENCE</scope>
</reference>
<dbReference type="InterPro" id="IPR036875">
    <property type="entry name" value="Znf_CCHC_sf"/>
</dbReference>
<protein>
    <submittedName>
        <fullName evidence="5">Gag-Pol polyprotein</fullName>
    </submittedName>
</protein>
<evidence type="ECO:0000256" key="2">
    <source>
        <dbReference type="SAM" id="Coils"/>
    </source>
</evidence>
<dbReference type="PROSITE" id="PS50158">
    <property type="entry name" value="ZF_CCHC"/>
    <property type="match status" value="1"/>
</dbReference>
<dbReference type="GO" id="GO:0003676">
    <property type="term" value="F:nucleic acid binding"/>
    <property type="evidence" value="ECO:0007669"/>
    <property type="project" value="InterPro"/>
</dbReference>
<dbReference type="AlphaFoldDB" id="A0A6L2LLI3"/>
<dbReference type="Pfam" id="PF22936">
    <property type="entry name" value="Pol_BBD"/>
    <property type="match status" value="1"/>
</dbReference>
<feature type="region of interest" description="Disordered" evidence="3">
    <location>
        <begin position="786"/>
        <end position="811"/>
    </location>
</feature>
<keyword evidence="1" id="KW-0862">Zinc</keyword>
<feature type="coiled-coil region" evidence="2">
    <location>
        <begin position="490"/>
        <end position="531"/>
    </location>
</feature>
<dbReference type="Pfam" id="PF07727">
    <property type="entry name" value="RVT_2"/>
    <property type="match status" value="1"/>
</dbReference>
<keyword evidence="1" id="KW-0863">Zinc-finger</keyword>
<sequence length="1148" mass="129902">MFQQDLKDNAYDSLIPNTKSSSTSLNSLLEETNNFDNSLPEFTTFSKVLFDAEYESDSSDDQSCSNEDVLEKIVLKPLSEEEIIPMKLDQHPDNVESNLMKSLRTHDSSLSVPSKIDSLLYEFAGELTLLKSIPLGIDETDCDFEEEIHLIEKLLYNNSSPRPPEEFISANSDAKIKSFSPSPILEVPTADLGTDLEPVEQDEQNDVDSDDEHVALVNLIANLKLDVALQTKQAEFEKYKAFNDRTVDYDKLELVKEKHDELMKHSLLTKSYHEVLVNQKTKVITDLTLREEHDIEKMLSMEKQLKFLNEIIYKRSQSIQTIHMMAPKFGQFGTQRTVNVAGTRDKVGSQVVQQSGIQCFNCKEYGHFAKECKKQKRVKDSAYHKEKMLLYEEVDEQELEAHYSYMAKIQEVPNADAGIDSELVEQVQNNAEYNVFANGLQHSEQFESISNTCSVETDDSYVIPDSPDMCEDDIQNDQNDVEIDAEHVMLANLIANLKLNVDENKKLQKQLKKANATLAQELKECKDVLAETSKSMGESISVRDSCLVALRPSRLSLRSIRHLMTVPLTMTNLNNIAISELKKLIKKGKGKSVDTKFVRPSVVQKPNAQRIPKPSILGKPTPFLDSIKRKYFPKTKSVPKANVSEGLSKPVTAQSLPQTAKKVVSNINVLKPGMYRIDNRTAHTRAPQLPQTVRNTNLRVLPNNSQVKAKKTQVEVHPKIPSVSNKMKSITACNDSLNSRTLNAIVVCATCNKCLVDFSHFACVIKILNDVHAKTKKPTIVPISTRKPKSQANKSIATPHKKKVASKPSNQKPQSYFRLLHENTNKAWKWWIERQSPSGYLWVPKPKKKWVPKAKMQWIVQIIIFIVDSGCTKHMMGNLKLLCNFVEMFLGTVRFGNDQFAPILGYGDLVQANGAFRKSTCFVRDLQGNDLLVGNCGYDLYTISLQESTSSTPLRLMAKATPTQADDENLEKMKEKEYQCILRIRMIAESIHIRFDEIKEVSETSVVDADVPSQQELNLLFGPLYDEFFNAEEGEQLQDDEFTNPFCAPAQEEAESSSHNIGNTNVPTFNQPQLATDPEMCMYALTVSTAEPMWEELHQFDRLQMDVKTAFLNGPLKEEVYVAQPDGFVDPNHPEMVYRLRKALYGLK</sequence>
<gene>
    <name evidence="5" type="ORF">Tci_033927</name>
</gene>
<dbReference type="Pfam" id="PF00098">
    <property type="entry name" value="zf-CCHC"/>
    <property type="match status" value="1"/>
</dbReference>
<keyword evidence="2" id="KW-0175">Coiled coil</keyword>
<dbReference type="InterPro" id="IPR013103">
    <property type="entry name" value="RVT_2"/>
</dbReference>
<feature type="region of interest" description="Disordered" evidence="3">
    <location>
        <begin position="1"/>
        <end position="23"/>
    </location>
</feature>
<feature type="compositionally biased region" description="Basic and acidic residues" evidence="3">
    <location>
        <begin position="1"/>
        <end position="10"/>
    </location>
</feature>
<comment type="caution">
    <text evidence="5">The sequence shown here is derived from an EMBL/GenBank/DDBJ whole genome shotgun (WGS) entry which is preliminary data.</text>
</comment>
<evidence type="ECO:0000256" key="3">
    <source>
        <dbReference type="SAM" id="MobiDB-lite"/>
    </source>
</evidence>
<dbReference type="Gene3D" id="4.10.60.10">
    <property type="entry name" value="Zinc finger, CCHC-type"/>
    <property type="match status" value="1"/>
</dbReference>
<dbReference type="SMART" id="SM00343">
    <property type="entry name" value="ZnF_C2HC"/>
    <property type="match status" value="1"/>
</dbReference>
<evidence type="ECO:0000313" key="5">
    <source>
        <dbReference type="EMBL" id="GEU61949.1"/>
    </source>
</evidence>
<evidence type="ECO:0000256" key="1">
    <source>
        <dbReference type="PROSITE-ProRule" id="PRU00047"/>
    </source>
</evidence>